<proteinExistence type="predicted"/>
<feature type="region of interest" description="Disordered" evidence="1">
    <location>
        <begin position="678"/>
        <end position="709"/>
    </location>
</feature>
<sequence>TVAAAAATWLDELGYTPAEAAVLAAAAAHAPELPPPSALLSARDPRCDPPGPSCLQPVGRVLYYKHLRPMAVADAGRSGGSAAAAAAAASAVLPPSLPNANPDVAMSAAELPGAPLTSVPGFADHEGALFRRDIAIVTPNEPSPLSSSHVVAPVPMDLPYIAAPNPLTEPSGRTGPAAVSPFACPTAAAYIGREVETAEAAAAAAVAASGTAAMVETGMAAVADASAVTNEGLGALVPSTQPLMAITREGVVTTSGTFQGLPFPDGSGSLRTMETYGTPYGLELAALIRSPDSLLLVSGVNSTSPAALHQASAPATTTAAAVDPVAAMDGAEFGATHGSKGHHSNAAEDHVLECITAAVGGDGGGEDQLPASSIIGEVLRTYFETIPAHPPPSPQPLPCPLPVPRARQEPSLHPQVSELSSEHQALEEGKLERRGEEAKCDHDEAAAAQLGGLAQQAAEFRQPAYSEEAAHFERMVQWSNSTPHLDTQLMQFRRQTVAGTTGGDATEDGLAAATDGAVMTADATTADVAARSADETAVGACAVGTADHLDLPMIPPVTRSTAGAVVAPSAEDEFVDGGAAPGAAGPAATIPTASEEAGRLIHAEAAGDARDASSDLTRNVDAAAVDEIATAEANPVEEPLAVANANRAVGFTTAAAAAALEATAAAAVPMAAAATAAAPGSVLQVSPTDEGDGGGPRRPIRSLSHEGSDAVPVMSVSTGSVVLCGDGITLTNVDAVVAAAAAAAASEGWKGGAENAAASGAAVRPVPWVPSDIQLHQLPASSVVRGRSAVRDVVPEPSGDGGGGSTSAETSTSQQVEAAAAAAEVAAAVGQEGAASASVRVVTAVGGPCEADAVHQRSSRTTTSPAVRLAVSGRSKVVVAAAEVTPAGEKVG</sequence>
<evidence type="ECO:0000256" key="1">
    <source>
        <dbReference type="SAM" id="MobiDB-lite"/>
    </source>
</evidence>
<evidence type="ECO:0000313" key="3">
    <source>
        <dbReference type="Proteomes" id="UP000722791"/>
    </source>
</evidence>
<feature type="non-terminal residue" evidence="2">
    <location>
        <position position="1"/>
    </location>
</feature>
<feature type="compositionally biased region" description="Low complexity" evidence="1">
    <location>
        <begin position="806"/>
        <end position="815"/>
    </location>
</feature>
<dbReference type="AlphaFoldDB" id="A0A8J4GDP9"/>
<accession>A0A8J4GDP9</accession>
<comment type="caution">
    <text evidence="2">The sequence shown here is derived from an EMBL/GenBank/DDBJ whole genome shotgun (WGS) entry which is preliminary data.</text>
</comment>
<reference evidence="2" key="1">
    <citation type="journal article" date="2021" name="Proc. Natl. Acad. Sci. U.S.A.">
        <title>Three genomes in the algal genus Volvox reveal the fate of a haploid sex-determining region after a transition to homothallism.</title>
        <authorList>
            <person name="Yamamoto K."/>
            <person name="Hamaji T."/>
            <person name="Kawai-Toyooka H."/>
            <person name="Matsuzaki R."/>
            <person name="Takahashi F."/>
            <person name="Nishimura Y."/>
            <person name="Kawachi M."/>
            <person name="Noguchi H."/>
            <person name="Minakuchi Y."/>
            <person name="Umen J.G."/>
            <person name="Toyoda A."/>
            <person name="Nozaki H."/>
        </authorList>
    </citation>
    <scope>NUCLEOTIDE SEQUENCE</scope>
    <source>
        <strain evidence="2">NIES-3785</strain>
    </source>
</reference>
<feature type="non-terminal residue" evidence="2">
    <location>
        <position position="892"/>
    </location>
</feature>
<feature type="compositionally biased region" description="Pro residues" evidence="1">
    <location>
        <begin position="389"/>
        <end position="403"/>
    </location>
</feature>
<protein>
    <submittedName>
        <fullName evidence="2">Uncharacterized protein</fullName>
    </submittedName>
</protein>
<dbReference type="Proteomes" id="UP000722791">
    <property type="component" value="Unassembled WGS sequence"/>
</dbReference>
<name>A0A8J4GDP9_9CHLO</name>
<feature type="region of interest" description="Disordered" evidence="1">
    <location>
        <begin position="792"/>
        <end position="815"/>
    </location>
</feature>
<gene>
    <name evidence="2" type="ORF">Vretimale_9950</name>
</gene>
<organism evidence="2 3">
    <name type="scientific">Volvox reticuliferus</name>
    <dbReference type="NCBI Taxonomy" id="1737510"/>
    <lineage>
        <taxon>Eukaryota</taxon>
        <taxon>Viridiplantae</taxon>
        <taxon>Chlorophyta</taxon>
        <taxon>core chlorophytes</taxon>
        <taxon>Chlorophyceae</taxon>
        <taxon>CS clade</taxon>
        <taxon>Chlamydomonadales</taxon>
        <taxon>Volvocaceae</taxon>
        <taxon>Volvox</taxon>
    </lineage>
</organism>
<evidence type="ECO:0000313" key="2">
    <source>
        <dbReference type="EMBL" id="GIM05506.1"/>
    </source>
</evidence>
<dbReference type="EMBL" id="BNCQ01000019">
    <property type="protein sequence ID" value="GIM05506.1"/>
    <property type="molecule type" value="Genomic_DNA"/>
</dbReference>
<feature type="region of interest" description="Disordered" evidence="1">
    <location>
        <begin position="389"/>
        <end position="423"/>
    </location>
</feature>